<comment type="domain">
    <text evidence="8">Possesses an unusual extended V-shaped dimeric structure with each monomer consisting of three distinct domains arranged along a curved 'spinal' alpha-helix. The N-terminal catalytic domain specifically recognizes the glutamate moiety of the substrate. The second domain is the NADPH-binding domain, and the third C-terminal domain is responsible for dimerization.</text>
</comment>
<dbReference type="NCBIfam" id="TIGR01035">
    <property type="entry name" value="hemA"/>
    <property type="match status" value="1"/>
</dbReference>
<dbReference type="NCBIfam" id="NF000744">
    <property type="entry name" value="PRK00045.1-3"/>
    <property type="match status" value="1"/>
</dbReference>
<dbReference type="InterPro" id="IPR036343">
    <property type="entry name" value="GluRdtase_N_sf"/>
</dbReference>
<feature type="domain" description="Quinate/shikimate 5-dehydrogenase/glutamyl-tRNA reductase" evidence="15">
    <location>
        <begin position="176"/>
        <end position="303"/>
    </location>
</feature>
<name>A0A1H1TT67_9ACTN</name>
<dbReference type="PANTHER" id="PTHR43013">
    <property type="entry name" value="GLUTAMYL-TRNA REDUCTASE"/>
    <property type="match status" value="1"/>
</dbReference>
<evidence type="ECO:0000259" key="15">
    <source>
        <dbReference type="Pfam" id="PF01488"/>
    </source>
</evidence>
<evidence type="ECO:0000256" key="12">
    <source>
        <dbReference type="PIRSR" id="PIRSR000445-4"/>
    </source>
</evidence>
<dbReference type="SUPFAM" id="SSF69075">
    <property type="entry name" value="Glutamyl tRNA-reductase dimerization domain"/>
    <property type="match status" value="1"/>
</dbReference>
<dbReference type="Gene3D" id="3.30.460.30">
    <property type="entry name" value="Glutamyl-tRNA reductase, N-terminal domain"/>
    <property type="match status" value="1"/>
</dbReference>
<dbReference type="PIRSF" id="PIRSF000445">
    <property type="entry name" value="4pyrrol_synth_GluRdtase"/>
    <property type="match status" value="1"/>
</dbReference>
<evidence type="ECO:0000256" key="3">
    <source>
        <dbReference type="ARBA" id="ARBA00012970"/>
    </source>
</evidence>
<evidence type="ECO:0000256" key="1">
    <source>
        <dbReference type="ARBA" id="ARBA00005059"/>
    </source>
</evidence>
<feature type="binding site" evidence="8 11">
    <location>
        <begin position="189"/>
        <end position="194"/>
    </location>
    <ligand>
        <name>NADP(+)</name>
        <dbReference type="ChEBI" id="CHEBI:58349"/>
    </ligand>
</feature>
<keyword evidence="5 8" id="KW-0560">Oxidoreductase</keyword>
<feature type="binding site" evidence="8 10">
    <location>
        <begin position="49"/>
        <end position="52"/>
    </location>
    <ligand>
        <name>substrate</name>
    </ligand>
</feature>
<comment type="function">
    <text evidence="8">Catalyzes the NADPH-dependent reduction of glutamyl-tRNA(Glu) to glutamate 1-semialdehyde (GSA).</text>
</comment>
<feature type="binding site" evidence="8 10">
    <location>
        <begin position="114"/>
        <end position="116"/>
    </location>
    <ligand>
        <name>substrate</name>
    </ligand>
</feature>
<evidence type="ECO:0000256" key="4">
    <source>
        <dbReference type="ARBA" id="ARBA00022857"/>
    </source>
</evidence>
<feature type="active site" description="Nucleophile" evidence="8 9">
    <location>
        <position position="50"/>
    </location>
</feature>
<dbReference type="InterPro" id="IPR015895">
    <property type="entry name" value="4pyrrol_synth_GluRdtase_N"/>
</dbReference>
<evidence type="ECO:0000256" key="11">
    <source>
        <dbReference type="PIRSR" id="PIRSR000445-3"/>
    </source>
</evidence>
<dbReference type="Pfam" id="PF01488">
    <property type="entry name" value="Shikimate_DH"/>
    <property type="match status" value="1"/>
</dbReference>
<sequence>MSVLVVGISHKTAPVPVLERVALDAEGVQKLIRQVSDNDHVTEATVISTCNRTEVYADVDRFHGSVEAISRLLGERTGEHPDAVLEHLYVHYDDGAVSHLFHVAAGLDSMVLGESQILGQAREALRVGQEAGTVGPALNVLFQQALRVGKRSHAETDIDRVAPSLVAAALERAVPHVGDLTGKRVLVIGAGSMAGLTVATVTRAGAASVTVANRSPERAARLALQYDATAISLADLASWSEPVDVVVSCTGAAGQVLSVEAIASRRTDPTRPLSVLDLALPRDVDPAVADLPGVQLVALDTLAAELEGAPGGADVDGVRTIVSQELAAFLAARRSQSVTPTVVALRTMATGVVESELARLAQRLPGLDDTSRGEVERTLRRVVDKLLHQPTVRVKQLANESGAVSYAAALAELFALDPEAVEAVTRAEVERP</sequence>
<dbReference type="GO" id="GO:0008883">
    <property type="term" value="F:glutamyl-tRNA reductase activity"/>
    <property type="evidence" value="ECO:0007669"/>
    <property type="project" value="UniProtKB-UniRule"/>
</dbReference>
<dbReference type="EMBL" id="LT629757">
    <property type="protein sequence ID" value="SDS63525.1"/>
    <property type="molecule type" value="Genomic_DNA"/>
</dbReference>
<dbReference type="OrthoDB" id="110209at2"/>
<dbReference type="SUPFAM" id="SSF69742">
    <property type="entry name" value="Glutamyl tRNA-reductase catalytic, N-terminal domain"/>
    <property type="match status" value="1"/>
</dbReference>
<dbReference type="FunFam" id="3.30.460.30:FF:000001">
    <property type="entry name" value="Glutamyl-tRNA reductase"/>
    <property type="match status" value="1"/>
</dbReference>
<dbReference type="Proteomes" id="UP000198859">
    <property type="component" value="Chromosome I"/>
</dbReference>
<dbReference type="InterPro" id="IPR006151">
    <property type="entry name" value="Shikm_DH/Glu-tRNA_Rdtase"/>
</dbReference>
<dbReference type="EC" id="1.2.1.70" evidence="3 8"/>
<dbReference type="InterPro" id="IPR036453">
    <property type="entry name" value="GluRdtase_dimer_dom_sf"/>
</dbReference>
<evidence type="ECO:0000256" key="8">
    <source>
        <dbReference type="HAMAP-Rule" id="MF_00087"/>
    </source>
</evidence>
<dbReference type="GO" id="GO:0019353">
    <property type="term" value="P:protoporphyrinogen IX biosynthetic process from glutamate"/>
    <property type="evidence" value="ECO:0007669"/>
    <property type="project" value="TreeGrafter"/>
</dbReference>
<reference evidence="18" key="1">
    <citation type="submission" date="2016-10" db="EMBL/GenBank/DDBJ databases">
        <authorList>
            <person name="Varghese N."/>
            <person name="Submissions S."/>
        </authorList>
    </citation>
    <scope>NUCLEOTIDE SEQUENCE [LARGE SCALE GENOMIC DNA]</scope>
    <source>
        <strain evidence="18">DSM 22127</strain>
    </source>
</reference>
<dbReference type="HAMAP" id="MF_00087">
    <property type="entry name" value="Glu_tRNA_reductase"/>
    <property type="match status" value="1"/>
</dbReference>
<accession>A0A1H1TT67</accession>
<comment type="catalytic activity">
    <reaction evidence="7 8 13">
        <text>(S)-4-amino-5-oxopentanoate + tRNA(Glu) + NADP(+) = L-glutamyl-tRNA(Glu) + NADPH + H(+)</text>
        <dbReference type="Rhea" id="RHEA:12344"/>
        <dbReference type="Rhea" id="RHEA-COMP:9663"/>
        <dbReference type="Rhea" id="RHEA-COMP:9680"/>
        <dbReference type="ChEBI" id="CHEBI:15378"/>
        <dbReference type="ChEBI" id="CHEBI:57501"/>
        <dbReference type="ChEBI" id="CHEBI:57783"/>
        <dbReference type="ChEBI" id="CHEBI:58349"/>
        <dbReference type="ChEBI" id="CHEBI:78442"/>
        <dbReference type="ChEBI" id="CHEBI:78520"/>
        <dbReference type="EC" id="1.2.1.70"/>
    </reaction>
</comment>
<feature type="site" description="Important for activity" evidence="8 12">
    <location>
        <position position="99"/>
    </location>
</feature>
<dbReference type="SUPFAM" id="SSF51735">
    <property type="entry name" value="NAD(P)-binding Rossmann-fold domains"/>
    <property type="match status" value="1"/>
</dbReference>
<evidence type="ECO:0000256" key="9">
    <source>
        <dbReference type="PIRSR" id="PIRSR000445-1"/>
    </source>
</evidence>
<comment type="subunit">
    <text evidence="8">Homodimer.</text>
</comment>
<evidence type="ECO:0000313" key="18">
    <source>
        <dbReference type="Proteomes" id="UP000198859"/>
    </source>
</evidence>
<dbReference type="Pfam" id="PF05201">
    <property type="entry name" value="GlutR_N"/>
    <property type="match status" value="1"/>
</dbReference>
<dbReference type="Pfam" id="PF00745">
    <property type="entry name" value="GlutR_dimer"/>
    <property type="match status" value="1"/>
</dbReference>
<dbReference type="GO" id="GO:0050661">
    <property type="term" value="F:NADP binding"/>
    <property type="evidence" value="ECO:0007669"/>
    <property type="project" value="InterPro"/>
</dbReference>
<dbReference type="Gene3D" id="3.40.50.720">
    <property type="entry name" value="NAD(P)-binding Rossmann-like Domain"/>
    <property type="match status" value="1"/>
</dbReference>
<dbReference type="InterPro" id="IPR000343">
    <property type="entry name" value="4pyrrol_synth_GluRdtase"/>
</dbReference>
<dbReference type="UniPathway" id="UPA00251">
    <property type="reaction ID" value="UER00316"/>
</dbReference>
<evidence type="ECO:0000256" key="7">
    <source>
        <dbReference type="ARBA" id="ARBA00047464"/>
    </source>
</evidence>
<comment type="similarity">
    <text evidence="2 8 13">Belongs to the glutamyl-tRNA reductase family.</text>
</comment>
<dbReference type="InterPro" id="IPR015896">
    <property type="entry name" value="4pyrrol_synth_GluRdtase_dimer"/>
</dbReference>
<evidence type="ECO:0000259" key="14">
    <source>
        <dbReference type="Pfam" id="PF00745"/>
    </source>
</evidence>
<evidence type="ECO:0000256" key="5">
    <source>
        <dbReference type="ARBA" id="ARBA00023002"/>
    </source>
</evidence>
<feature type="domain" description="Tetrapyrrole biosynthesis glutamyl-tRNA reductase dimerisation" evidence="14">
    <location>
        <begin position="318"/>
        <end position="416"/>
    </location>
</feature>
<keyword evidence="4 8" id="KW-0521">NADP</keyword>
<evidence type="ECO:0000313" key="17">
    <source>
        <dbReference type="EMBL" id="SDS63525.1"/>
    </source>
</evidence>
<feature type="binding site" evidence="8 10">
    <location>
        <position position="120"/>
    </location>
    <ligand>
        <name>substrate</name>
    </ligand>
</feature>
<evidence type="ECO:0000256" key="2">
    <source>
        <dbReference type="ARBA" id="ARBA00005916"/>
    </source>
</evidence>
<comment type="pathway">
    <text evidence="1 8 13">Porphyrin-containing compound metabolism; protoporphyrin-IX biosynthesis; 5-aminolevulinate from L-glutamyl-tRNA(Glu): step 1/2.</text>
</comment>
<comment type="miscellaneous">
    <text evidence="8">During catalysis, the active site Cys acts as a nucleophile attacking the alpha-carbonyl group of tRNA-bound glutamate with the formation of a thioester intermediate between enzyme and glutamate, and the concomitant release of tRNA(Glu). The thioester intermediate is finally reduced by direct hydride transfer from NADPH, to form the product GSA.</text>
</comment>
<evidence type="ECO:0000259" key="16">
    <source>
        <dbReference type="Pfam" id="PF05201"/>
    </source>
</evidence>
<dbReference type="RefSeq" id="WP_091729776.1">
    <property type="nucleotide sequence ID" value="NZ_LT629757.1"/>
</dbReference>
<protein>
    <recommendedName>
        <fullName evidence="3 8">Glutamyl-tRNA reductase</fullName>
        <shortName evidence="8">GluTR</shortName>
        <ecNumber evidence="3 8">1.2.1.70</ecNumber>
    </recommendedName>
</protein>
<keyword evidence="6 8" id="KW-0627">Porphyrin biosynthesis</keyword>
<evidence type="ECO:0000256" key="6">
    <source>
        <dbReference type="ARBA" id="ARBA00023244"/>
    </source>
</evidence>
<feature type="binding site" evidence="8 10">
    <location>
        <position position="109"/>
    </location>
    <ligand>
        <name>substrate</name>
    </ligand>
</feature>
<proteinExistence type="inferred from homology"/>
<dbReference type="AlphaFoldDB" id="A0A1H1TT67"/>
<evidence type="ECO:0000256" key="10">
    <source>
        <dbReference type="PIRSR" id="PIRSR000445-2"/>
    </source>
</evidence>
<feature type="domain" description="Glutamyl-tRNA reductase N-terminal" evidence="16">
    <location>
        <begin position="6"/>
        <end position="156"/>
    </location>
</feature>
<gene>
    <name evidence="8" type="primary">hemA</name>
    <name evidence="17" type="ORF">SAMN04488570_2328</name>
</gene>
<keyword evidence="18" id="KW-1185">Reference proteome</keyword>
<organism evidence="17 18">
    <name type="scientific">Nocardioides scoriae</name>
    <dbReference type="NCBI Taxonomy" id="642780"/>
    <lineage>
        <taxon>Bacteria</taxon>
        <taxon>Bacillati</taxon>
        <taxon>Actinomycetota</taxon>
        <taxon>Actinomycetes</taxon>
        <taxon>Propionibacteriales</taxon>
        <taxon>Nocardioidaceae</taxon>
        <taxon>Nocardioides</taxon>
    </lineage>
</organism>
<dbReference type="STRING" id="642780.SAMN04488570_2328"/>
<dbReference type="InterPro" id="IPR036291">
    <property type="entry name" value="NAD(P)-bd_dom_sf"/>
</dbReference>
<dbReference type="CDD" id="cd05213">
    <property type="entry name" value="NAD_bind_Glutamyl_tRNA_reduct"/>
    <property type="match status" value="1"/>
</dbReference>
<evidence type="ECO:0000256" key="13">
    <source>
        <dbReference type="RuleBase" id="RU000584"/>
    </source>
</evidence>
<dbReference type="PANTHER" id="PTHR43013:SF1">
    <property type="entry name" value="GLUTAMYL-TRNA REDUCTASE"/>
    <property type="match status" value="1"/>
</dbReference>